<sequence>MSSKLSGKKQQVVDSDQAQVTVMERSASRIFTSYKANFFRQIPSTVVGDKHVTGIRGMVIFEDGRLIIIDSKNRCLKIFSPPWYDFVLRHSFNDEPRGVTVSGKDEVAITFPDKREVRRFIINTENKVSTQKTFEVREKPFSISHSKETFAIEMGEGKDGCVIITDMDGNLKNLISGIRRNFGQFTGNTIRLAHNHKTSTVFIVDLVNECVNSVNYEGNIKWTIKVNSPRDLDLREDVLFVASKSDNSVVQMRTDDGHITQLLTTKDDINQPRFICHQPQAKKLAVEVGGNVVNMYQCSKK</sequence>
<keyword evidence="2" id="KW-1185">Reference proteome</keyword>
<dbReference type="Proteomes" id="UP000507470">
    <property type="component" value="Unassembled WGS sequence"/>
</dbReference>
<proteinExistence type="predicted"/>
<dbReference type="Gene3D" id="2.120.10.30">
    <property type="entry name" value="TolB, C-terminal domain"/>
    <property type="match status" value="1"/>
</dbReference>
<name>A0A6J8ERL9_MYTCO</name>
<dbReference type="SUPFAM" id="SSF63829">
    <property type="entry name" value="Calcium-dependent phosphotriesterase"/>
    <property type="match status" value="1"/>
</dbReference>
<protein>
    <recommendedName>
        <fullName evidence="3">TRIM71</fullName>
    </recommendedName>
</protein>
<gene>
    <name evidence="1" type="ORF">MCOR_55177</name>
</gene>
<accession>A0A6J8ERL9</accession>
<reference evidence="1 2" key="1">
    <citation type="submission" date="2020-06" db="EMBL/GenBank/DDBJ databases">
        <authorList>
            <person name="Li R."/>
            <person name="Bekaert M."/>
        </authorList>
    </citation>
    <scope>NUCLEOTIDE SEQUENCE [LARGE SCALE GENOMIC DNA]</scope>
    <source>
        <strain evidence="2">wild</strain>
    </source>
</reference>
<evidence type="ECO:0008006" key="3">
    <source>
        <dbReference type="Google" id="ProtNLM"/>
    </source>
</evidence>
<evidence type="ECO:0000313" key="2">
    <source>
        <dbReference type="Proteomes" id="UP000507470"/>
    </source>
</evidence>
<dbReference type="InterPro" id="IPR011042">
    <property type="entry name" value="6-blade_b-propeller_TolB-like"/>
</dbReference>
<organism evidence="1 2">
    <name type="scientific">Mytilus coruscus</name>
    <name type="common">Sea mussel</name>
    <dbReference type="NCBI Taxonomy" id="42192"/>
    <lineage>
        <taxon>Eukaryota</taxon>
        <taxon>Metazoa</taxon>
        <taxon>Spiralia</taxon>
        <taxon>Lophotrochozoa</taxon>
        <taxon>Mollusca</taxon>
        <taxon>Bivalvia</taxon>
        <taxon>Autobranchia</taxon>
        <taxon>Pteriomorphia</taxon>
        <taxon>Mytilida</taxon>
        <taxon>Mytiloidea</taxon>
        <taxon>Mytilidae</taxon>
        <taxon>Mytilinae</taxon>
        <taxon>Mytilus</taxon>
    </lineage>
</organism>
<dbReference type="OrthoDB" id="6135310at2759"/>
<dbReference type="EMBL" id="CACVKT020009742">
    <property type="protein sequence ID" value="CAC5423178.1"/>
    <property type="molecule type" value="Genomic_DNA"/>
</dbReference>
<dbReference type="AlphaFoldDB" id="A0A6J8ERL9"/>
<evidence type="ECO:0000313" key="1">
    <source>
        <dbReference type="EMBL" id="CAC5423178.1"/>
    </source>
</evidence>